<dbReference type="InterPro" id="IPR052032">
    <property type="entry name" value="ATP-dep_AA_Ligase"/>
</dbReference>
<feature type="domain" description="ATP-grasp" evidence="5">
    <location>
        <begin position="113"/>
        <end position="316"/>
    </location>
</feature>
<dbReference type="InterPro" id="IPR011761">
    <property type="entry name" value="ATP-grasp"/>
</dbReference>
<proteinExistence type="predicted"/>
<accession>A0ABW2SVM7</accession>
<keyword evidence="3 4" id="KW-0067">ATP-binding</keyword>
<dbReference type="InterPro" id="IPR040570">
    <property type="entry name" value="LAL_C2"/>
</dbReference>
<dbReference type="PANTHER" id="PTHR43585">
    <property type="entry name" value="FUMIPYRROLE BIOSYNTHESIS PROTEIN C"/>
    <property type="match status" value="1"/>
</dbReference>
<evidence type="ECO:0000256" key="1">
    <source>
        <dbReference type="ARBA" id="ARBA00022598"/>
    </source>
</evidence>
<dbReference type="RefSeq" id="WP_343976951.1">
    <property type="nucleotide sequence ID" value="NZ_BAAAGK010000146.1"/>
</dbReference>
<keyword evidence="1" id="KW-0436">Ligase</keyword>
<dbReference type="EMBL" id="JBHTEE010000001">
    <property type="protein sequence ID" value="MFC7599897.1"/>
    <property type="molecule type" value="Genomic_DNA"/>
</dbReference>
<evidence type="ECO:0000256" key="3">
    <source>
        <dbReference type="ARBA" id="ARBA00022840"/>
    </source>
</evidence>
<evidence type="ECO:0000259" key="5">
    <source>
        <dbReference type="PROSITE" id="PS50975"/>
    </source>
</evidence>
<evidence type="ECO:0000313" key="6">
    <source>
        <dbReference type="EMBL" id="MFC7599897.1"/>
    </source>
</evidence>
<dbReference type="PANTHER" id="PTHR43585:SF2">
    <property type="entry name" value="ATP-GRASP ENZYME FSQD"/>
    <property type="match status" value="1"/>
</dbReference>
<sequence length="435" mass="45608">MNPVLVFVESNTTGSGMLAFARAAALGFTPVLATADPSRYTGLAATGVRVVTCDTDSPATLATELRRALGKIAGVTTTSEFYTVAVARLAADLGLPGSPPEAVAACRDKGRTRRILAAARLPSPAFELVGPHDDIDARVVVALSRIALPCVVKPVDDTGSLSVVLCHTPGEVAAHCRRITSAAVNVRGQATARTALIEGYLAGPEYSVETVGSGGSHRCVGVTAKRVTAPPHFVERGHVFPAPLPADETRILVETAFRALAAVGVTHGAAHIEMKLIDGHAYVVEINARPAGGMIPEVIARAGGFDLLDAHLRAAVGLDQLPLPERFAPAGIAFLLPPDHAVAGRGRTVLREVAGMREAGAVPGVDTVAVTAPRGSEVRPARSSYDRLGYVIAHAPGHRELDETLKTALGHLRPVLFHEFPPIEIPRQEYRTSFS</sequence>
<comment type="caution">
    <text evidence="6">The sequence shown here is derived from an EMBL/GenBank/DDBJ whole genome shotgun (WGS) entry which is preliminary data.</text>
</comment>
<evidence type="ECO:0000256" key="4">
    <source>
        <dbReference type="PROSITE-ProRule" id="PRU00409"/>
    </source>
</evidence>
<keyword evidence="7" id="KW-1185">Reference proteome</keyword>
<organism evidence="6 7">
    <name type="scientific">Streptosporangium amethystogenes subsp. fukuiense</name>
    <dbReference type="NCBI Taxonomy" id="698418"/>
    <lineage>
        <taxon>Bacteria</taxon>
        <taxon>Bacillati</taxon>
        <taxon>Actinomycetota</taxon>
        <taxon>Actinomycetes</taxon>
        <taxon>Streptosporangiales</taxon>
        <taxon>Streptosporangiaceae</taxon>
        <taxon>Streptosporangium</taxon>
    </lineage>
</organism>
<evidence type="ECO:0000313" key="7">
    <source>
        <dbReference type="Proteomes" id="UP001596514"/>
    </source>
</evidence>
<dbReference type="Pfam" id="PF13535">
    <property type="entry name" value="ATP-grasp_4"/>
    <property type="match status" value="1"/>
</dbReference>
<evidence type="ECO:0000256" key="2">
    <source>
        <dbReference type="ARBA" id="ARBA00022741"/>
    </source>
</evidence>
<keyword evidence="2 4" id="KW-0547">Nucleotide-binding</keyword>
<dbReference type="SUPFAM" id="SSF56059">
    <property type="entry name" value="Glutathione synthetase ATP-binding domain-like"/>
    <property type="match status" value="1"/>
</dbReference>
<protein>
    <submittedName>
        <fullName evidence="6">ATP-grasp domain-containing protein</fullName>
    </submittedName>
</protein>
<gene>
    <name evidence="6" type="ORF">ACFQVD_07240</name>
</gene>
<dbReference type="Pfam" id="PF18603">
    <property type="entry name" value="LAL_C2"/>
    <property type="match status" value="1"/>
</dbReference>
<dbReference type="Proteomes" id="UP001596514">
    <property type="component" value="Unassembled WGS sequence"/>
</dbReference>
<dbReference type="Gene3D" id="3.40.50.20">
    <property type="match status" value="1"/>
</dbReference>
<dbReference type="Gene3D" id="3.30.470.20">
    <property type="entry name" value="ATP-grasp fold, B domain"/>
    <property type="match status" value="1"/>
</dbReference>
<dbReference type="PROSITE" id="PS50975">
    <property type="entry name" value="ATP_GRASP"/>
    <property type="match status" value="1"/>
</dbReference>
<reference evidence="7" key="1">
    <citation type="journal article" date="2019" name="Int. J. Syst. Evol. Microbiol.">
        <title>The Global Catalogue of Microorganisms (GCM) 10K type strain sequencing project: providing services to taxonomists for standard genome sequencing and annotation.</title>
        <authorList>
            <consortium name="The Broad Institute Genomics Platform"/>
            <consortium name="The Broad Institute Genome Sequencing Center for Infectious Disease"/>
            <person name="Wu L."/>
            <person name="Ma J."/>
        </authorList>
    </citation>
    <scope>NUCLEOTIDE SEQUENCE [LARGE SCALE GENOMIC DNA]</scope>
    <source>
        <strain evidence="7">JCM 10083</strain>
    </source>
</reference>
<name>A0ABW2SVM7_9ACTN</name>